<evidence type="ECO:0000256" key="1">
    <source>
        <dbReference type="ARBA" id="ARBA00022664"/>
    </source>
</evidence>
<dbReference type="GO" id="GO:0008270">
    <property type="term" value="F:zinc ion binding"/>
    <property type="evidence" value="ECO:0007669"/>
    <property type="project" value="UniProtKB-KW"/>
</dbReference>
<dbReference type="GO" id="GO:0003676">
    <property type="term" value="F:nucleic acid binding"/>
    <property type="evidence" value="ECO:0007669"/>
    <property type="project" value="InterPro"/>
</dbReference>
<feature type="compositionally biased region" description="Basic residues" evidence="3">
    <location>
        <begin position="66"/>
        <end position="76"/>
    </location>
</feature>
<protein>
    <recommendedName>
        <fullName evidence="4">CCHC-type domain-containing protein</fullName>
    </recommendedName>
</protein>
<evidence type="ECO:0000259" key="4">
    <source>
        <dbReference type="PROSITE" id="PS50158"/>
    </source>
</evidence>
<dbReference type="eggNOG" id="ENOG502SNFU">
    <property type="taxonomic scope" value="Eukaryota"/>
</dbReference>
<feature type="region of interest" description="Disordered" evidence="3">
    <location>
        <begin position="372"/>
        <end position="435"/>
    </location>
</feature>
<feature type="compositionally biased region" description="Low complexity" evidence="3">
    <location>
        <begin position="458"/>
        <end position="482"/>
    </location>
</feature>
<dbReference type="AlphaFoldDB" id="J0WLC5"/>
<evidence type="ECO:0000313" key="5">
    <source>
        <dbReference type="EMBL" id="EJD32565.1"/>
    </source>
</evidence>
<accession>J0WLC5</accession>
<dbReference type="SUPFAM" id="SSF57756">
    <property type="entry name" value="Retrovirus zinc finger-like domains"/>
    <property type="match status" value="1"/>
</dbReference>
<feature type="compositionally biased region" description="Low complexity" evidence="3">
    <location>
        <begin position="1"/>
        <end position="17"/>
    </location>
</feature>
<feature type="compositionally biased region" description="Low complexity" evidence="3">
    <location>
        <begin position="39"/>
        <end position="52"/>
    </location>
</feature>
<reference evidence="6" key="1">
    <citation type="journal article" date="2012" name="Science">
        <title>The Paleozoic origin of enzymatic lignin decomposition reconstructed from 31 fungal genomes.</title>
        <authorList>
            <person name="Floudas D."/>
            <person name="Binder M."/>
            <person name="Riley R."/>
            <person name="Barry K."/>
            <person name="Blanchette R.A."/>
            <person name="Henrissat B."/>
            <person name="Martinez A.T."/>
            <person name="Otillar R."/>
            <person name="Spatafora J.W."/>
            <person name="Yadav J.S."/>
            <person name="Aerts A."/>
            <person name="Benoit I."/>
            <person name="Boyd A."/>
            <person name="Carlson A."/>
            <person name="Copeland A."/>
            <person name="Coutinho P.M."/>
            <person name="de Vries R.P."/>
            <person name="Ferreira P."/>
            <person name="Findley K."/>
            <person name="Foster B."/>
            <person name="Gaskell J."/>
            <person name="Glotzer D."/>
            <person name="Gorecki P."/>
            <person name="Heitman J."/>
            <person name="Hesse C."/>
            <person name="Hori C."/>
            <person name="Igarashi K."/>
            <person name="Jurgens J.A."/>
            <person name="Kallen N."/>
            <person name="Kersten P."/>
            <person name="Kohler A."/>
            <person name="Kuees U."/>
            <person name="Kumar T.K.A."/>
            <person name="Kuo A."/>
            <person name="LaButti K."/>
            <person name="Larrondo L.F."/>
            <person name="Lindquist E."/>
            <person name="Ling A."/>
            <person name="Lombard V."/>
            <person name="Lucas S."/>
            <person name="Lundell T."/>
            <person name="Martin R."/>
            <person name="McLaughlin D.J."/>
            <person name="Morgenstern I."/>
            <person name="Morin E."/>
            <person name="Murat C."/>
            <person name="Nagy L.G."/>
            <person name="Nolan M."/>
            <person name="Ohm R.A."/>
            <person name="Patyshakuliyeva A."/>
            <person name="Rokas A."/>
            <person name="Ruiz-Duenas F.J."/>
            <person name="Sabat G."/>
            <person name="Salamov A."/>
            <person name="Samejima M."/>
            <person name="Schmutz J."/>
            <person name="Slot J.C."/>
            <person name="St John F."/>
            <person name="Stenlid J."/>
            <person name="Sun H."/>
            <person name="Sun S."/>
            <person name="Syed K."/>
            <person name="Tsang A."/>
            <person name="Wiebenga A."/>
            <person name="Young D."/>
            <person name="Pisabarro A."/>
            <person name="Eastwood D.C."/>
            <person name="Martin F."/>
            <person name="Cullen D."/>
            <person name="Grigoriev I.V."/>
            <person name="Hibbett D.S."/>
        </authorList>
    </citation>
    <scope>NUCLEOTIDE SEQUENCE [LARGE SCALE GENOMIC DNA]</scope>
    <source>
        <strain evidence="6">TFB10046</strain>
    </source>
</reference>
<dbReference type="GO" id="GO:0006397">
    <property type="term" value="P:mRNA processing"/>
    <property type="evidence" value="ECO:0007669"/>
    <property type="project" value="UniProtKB-KW"/>
</dbReference>
<dbReference type="InterPro" id="IPR001878">
    <property type="entry name" value="Znf_CCHC"/>
</dbReference>
<organism evidence="5 6">
    <name type="scientific">Auricularia subglabra (strain TFB-10046 / SS5)</name>
    <name type="common">White-rot fungus</name>
    <name type="synonym">Auricularia delicata (strain TFB10046)</name>
    <dbReference type="NCBI Taxonomy" id="717982"/>
    <lineage>
        <taxon>Eukaryota</taxon>
        <taxon>Fungi</taxon>
        <taxon>Dikarya</taxon>
        <taxon>Basidiomycota</taxon>
        <taxon>Agaricomycotina</taxon>
        <taxon>Agaricomycetes</taxon>
        <taxon>Auriculariales</taxon>
        <taxon>Auriculariaceae</taxon>
        <taxon>Auricularia</taxon>
    </lineage>
</organism>
<feature type="compositionally biased region" description="Polar residues" evidence="3">
    <location>
        <begin position="383"/>
        <end position="395"/>
    </location>
</feature>
<keyword evidence="2" id="KW-0863">Zinc-finger</keyword>
<dbReference type="KEGG" id="adl:AURDEDRAFT_132094"/>
<feature type="compositionally biased region" description="Basic and acidic residues" evidence="3">
    <location>
        <begin position="20"/>
        <end position="35"/>
    </location>
</feature>
<feature type="region of interest" description="Disordered" evidence="3">
    <location>
        <begin position="241"/>
        <end position="286"/>
    </location>
</feature>
<sequence>DGEPAKGAASAGSAAEGGSDDSRVHPAAEDREDHSPIPSSRSSAEGRSSAASVYTLDSDGFVVPKKTAKVNPKRGRASPISSVGTVFNEMFYNPEEASDADDEESVSDESEVDETSRPSSPSWADMAEDPKTDPFGPIPEEWSKDPFADIPLDWMYPEATSTPVKVNNESVFDELVEIAVANMTPRARKMWRRRNAKMRDIKPNSESGSEMTEASMRTNSQAGIKEESPQPMLQLAAMRMAVESSGDEYPPRLTAEQKGKGKAKEPVASSSRPSYKATVESVTDDEDPRRAQIRFDEQFAKQVFEQDLIDTETVPTVPVKKPVVSKQPTMGTKAETVTVRYKGSDGAMYEVDLPIEQAFAHLKLNGVIDKSEPSVKSEPLTESVASSAKQKYQKSGTERKSRVRDTQTPARFTTPMMPVRQSTRVSGNANNMVIPEHQMPLNSLLSRMYERTHRASQGSGDPSSSSSDEFDSSPSSSSPSSEDSSDSEGTKKRKRKHRKAWKSKQRKLKLELAATKPEPPEKYNGAANWEKFNEFTILTCKYMKSAYIAPKRQVGKLQTLLTDKAKRFYLQQVAGKENLWTRDSFFVALYNFCFPADFRSQQRERFAIYMQLSLSVREFEAHLRNIAESIGDITPTQFAARFVSGLRPEIREKVKVEGLSGETHSIEVISDYAQRVEASQNAARKPALNSESNRRNGNNRPPRSNGGRSERSENFVKQRGEQREAEPKRSDKKRDLQRTTEKIRKDKPRMSKEERDRHRAEGLCFKCHKGDHIERDCPENHSVKPPHKSLRTMRFDIEECQTRHQLKQAASMGLLAMRFAPICEDSEFLRVRDYVY</sequence>
<gene>
    <name evidence="5" type="ORF">AURDEDRAFT_132094</name>
</gene>
<dbReference type="OMA" id="APICEDS"/>
<dbReference type="Proteomes" id="UP000006514">
    <property type="component" value="Unassembled WGS sequence"/>
</dbReference>
<dbReference type="OrthoDB" id="3267748at2759"/>
<evidence type="ECO:0000256" key="2">
    <source>
        <dbReference type="PROSITE-ProRule" id="PRU00047"/>
    </source>
</evidence>
<keyword evidence="1" id="KW-0507">mRNA processing</keyword>
<dbReference type="InParanoid" id="J0WLC5"/>
<feature type="non-terminal residue" evidence="5">
    <location>
        <position position="1"/>
    </location>
</feature>
<feature type="compositionally biased region" description="Basic and acidic residues" evidence="3">
    <location>
        <begin position="396"/>
        <end position="405"/>
    </location>
</feature>
<feature type="region of interest" description="Disordered" evidence="3">
    <location>
        <begin position="201"/>
        <end position="228"/>
    </location>
</feature>
<dbReference type="EMBL" id="JH688846">
    <property type="protein sequence ID" value="EJD32565.1"/>
    <property type="molecule type" value="Genomic_DNA"/>
</dbReference>
<proteinExistence type="predicted"/>
<feature type="domain" description="CCHC-type" evidence="4">
    <location>
        <begin position="764"/>
        <end position="779"/>
    </location>
</feature>
<feature type="compositionally biased region" description="Basic and acidic residues" evidence="3">
    <location>
        <begin position="255"/>
        <end position="265"/>
    </location>
</feature>
<evidence type="ECO:0000313" key="6">
    <source>
        <dbReference type="Proteomes" id="UP000006514"/>
    </source>
</evidence>
<feature type="compositionally biased region" description="Basic and acidic residues" evidence="3">
    <location>
        <begin position="708"/>
        <end position="757"/>
    </location>
</feature>
<feature type="compositionally biased region" description="Basic residues" evidence="3">
    <location>
        <begin position="491"/>
        <end position="507"/>
    </location>
</feature>
<dbReference type="SMART" id="SM00343">
    <property type="entry name" value="ZnF_C2HC"/>
    <property type="match status" value="1"/>
</dbReference>
<feature type="region of interest" description="Disordered" evidence="3">
    <location>
        <begin position="1"/>
        <end position="146"/>
    </location>
</feature>
<feature type="compositionally biased region" description="Polar residues" evidence="3">
    <location>
        <begin position="420"/>
        <end position="431"/>
    </location>
</feature>
<keyword evidence="2" id="KW-0479">Metal-binding</keyword>
<feature type="compositionally biased region" description="Acidic residues" evidence="3">
    <location>
        <begin position="96"/>
        <end position="113"/>
    </location>
</feature>
<name>J0WLC5_AURST</name>
<keyword evidence="2" id="KW-0862">Zinc</keyword>
<feature type="compositionally biased region" description="Polar residues" evidence="3">
    <location>
        <begin position="204"/>
        <end position="222"/>
    </location>
</feature>
<feature type="region of interest" description="Disordered" evidence="3">
    <location>
        <begin position="452"/>
        <end position="523"/>
    </location>
</feature>
<feature type="compositionally biased region" description="Low complexity" evidence="3">
    <location>
        <begin position="695"/>
        <end position="707"/>
    </location>
</feature>
<feature type="region of interest" description="Disordered" evidence="3">
    <location>
        <begin position="678"/>
        <end position="757"/>
    </location>
</feature>
<feature type="non-terminal residue" evidence="5">
    <location>
        <position position="836"/>
    </location>
</feature>
<dbReference type="InterPro" id="IPR036875">
    <property type="entry name" value="Znf_CCHC_sf"/>
</dbReference>
<keyword evidence="6" id="KW-1185">Reference proteome</keyword>
<dbReference type="PROSITE" id="PS50158">
    <property type="entry name" value="ZF_CCHC"/>
    <property type="match status" value="1"/>
</dbReference>
<evidence type="ECO:0000256" key="3">
    <source>
        <dbReference type="SAM" id="MobiDB-lite"/>
    </source>
</evidence>